<dbReference type="Proteomes" id="UP001599542">
    <property type="component" value="Unassembled WGS sequence"/>
</dbReference>
<comment type="caution">
    <text evidence="1">The sequence shown here is derived from an EMBL/GenBank/DDBJ whole genome shotgun (WGS) entry which is preliminary data.</text>
</comment>
<evidence type="ECO:0000313" key="2">
    <source>
        <dbReference type="Proteomes" id="UP001599542"/>
    </source>
</evidence>
<evidence type="ECO:0000313" key="1">
    <source>
        <dbReference type="EMBL" id="MFE1355280.1"/>
    </source>
</evidence>
<name>A0ABW6GRF2_9ACTN</name>
<keyword evidence="2" id="KW-1185">Reference proteome</keyword>
<dbReference type="EMBL" id="JBHYPX010000058">
    <property type="protein sequence ID" value="MFE1355280.1"/>
    <property type="molecule type" value="Genomic_DNA"/>
</dbReference>
<organism evidence="1 2">
    <name type="scientific">Kitasatospora phosalacinea</name>
    <dbReference type="NCBI Taxonomy" id="2065"/>
    <lineage>
        <taxon>Bacteria</taxon>
        <taxon>Bacillati</taxon>
        <taxon>Actinomycetota</taxon>
        <taxon>Actinomycetes</taxon>
        <taxon>Kitasatosporales</taxon>
        <taxon>Streptomycetaceae</taxon>
        <taxon>Kitasatospora</taxon>
    </lineage>
</organism>
<dbReference type="RefSeq" id="WP_380329438.1">
    <property type="nucleotide sequence ID" value="NZ_JBHYPW010000056.1"/>
</dbReference>
<gene>
    <name evidence="1" type="ORF">ACFW6T_25140</name>
</gene>
<reference evidence="1 2" key="1">
    <citation type="submission" date="2024-09" db="EMBL/GenBank/DDBJ databases">
        <title>The Natural Products Discovery Center: Release of the First 8490 Sequenced Strains for Exploring Actinobacteria Biosynthetic Diversity.</title>
        <authorList>
            <person name="Kalkreuter E."/>
            <person name="Kautsar S.A."/>
            <person name="Yang D."/>
            <person name="Bader C.D."/>
            <person name="Teijaro C.N."/>
            <person name="Fluegel L."/>
            <person name="Davis C.M."/>
            <person name="Simpson J.R."/>
            <person name="Lauterbach L."/>
            <person name="Steele A.D."/>
            <person name="Gui C."/>
            <person name="Meng S."/>
            <person name="Li G."/>
            <person name="Viehrig K."/>
            <person name="Ye F."/>
            <person name="Su P."/>
            <person name="Kiefer A.F."/>
            <person name="Nichols A."/>
            <person name="Cepeda A.J."/>
            <person name="Yan W."/>
            <person name="Fan B."/>
            <person name="Jiang Y."/>
            <person name="Adhikari A."/>
            <person name="Zheng C.-J."/>
            <person name="Schuster L."/>
            <person name="Cowan T.M."/>
            <person name="Smanski M.J."/>
            <person name="Chevrette M.G."/>
            <person name="De Carvalho L.P.S."/>
            <person name="Shen B."/>
        </authorList>
    </citation>
    <scope>NUCLEOTIDE SEQUENCE [LARGE SCALE GENOMIC DNA]</scope>
    <source>
        <strain evidence="1 2">NPDC058753</strain>
    </source>
</reference>
<protein>
    <submittedName>
        <fullName evidence="1">Uncharacterized protein</fullName>
    </submittedName>
</protein>
<proteinExistence type="predicted"/>
<accession>A0ABW6GRF2</accession>
<sequence length="50" mass="5986">MTFPRLPRQRRWPLRLVRITDPIPALELVRPDGRGWLICPLPGRKLENER</sequence>